<dbReference type="AlphaFoldDB" id="A0A482VRQ0"/>
<dbReference type="GO" id="GO:0004984">
    <property type="term" value="F:olfactory receptor activity"/>
    <property type="evidence" value="ECO:0007669"/>
    <property type="project" value="InterPro"/>
</dbReference>
<dbReference type="GO" id="GO:0005886">
    <property type="term" value="C:plasma membrane"/>
    <property type="evidence" value="ECO:0007669"/>
    <property type="project" value="UniProtKB-SubCell"/>
</dbReference>
<feature type="non-terminal residue" evidence="11">
    <location>
        <position position="1"/>
    </location>
</feature>
<evidence type="ECO:0000256" key="9">
    <source>
        <dbReference type="ARBA" id="ARBA00023224"/>
    </source>
</evidence>
<gene>
    <name evidence="11" type="ORF">BDFB_014001</name>
</gene>
<keyword evidence="2" id="KW-1003">Cell membrane</keyword>
<organism evidence="11 12">
    <name type="scientific">Asbolus verrucosus</name>
    <name type="common">Desert ironclad beetle</name>
    <dbReference type="NCBI Taxonomy" id="1661398"/>
    <lineage>
        <taxon>Eukaryota</taxon>
        <taxon>Metazoa</taxon>
        <taxon>Ecdysozoa</taxon>
        <taxon>Arthropoda</taxon>
        <taxon>Hexapoda</taxon>
        <taxon>Insecta</taxon>
        <taxon>Pterygota</taxon>
        <taxon>Neoptera</taxon>
        <taxon>Endopterygota</taxon>
        <taxon>Coleoptera</taxon>
        <taxon>Polyphaga</taxon>
        <taxon>Cucujiformia</taxon>
        <taxon>Tenebrionidae</taxon>
        <taxon>Pimeliinae</taxon>
        <taxon>Asbolus</taxon>
    </lineage>
</organism>
<dbReference type="PANTHER" id="PTHR21137:SF35">
    <property type="entry name" value="ODORANT RECEPTOR 19A-RELATED"/>
    <property type="match status" value="1"/>
</dbReference>
<comment type="caution">
    <text evidence="11">The sequence shown here is derived from an EMBL/GenBank/DDBJ whole genome shotgun (WGS) entry which is preliminary data.</text>
</comment>
<dbReference type="PANTHER" id="PTHR21137">
    <property type="entry name" value="ODORANT RECEPTOR"/>
    <property type="match status" value="1"/>
</dbReference>
<evidence type="ECO:0000256" key="5">
    <source>
        <dbReference type="ARBA" id="ARBA00022725"/>
    </source>
</evidence>
<evidence type="ECO:0000256" key="2">
    <source>
        <dbReference type="ARBA" id="ARBA00022475"/>
    </source>
</evidence>
<dbReference type="Proteomes" id="UP000292052">
    <property type="component" value="Unassembled WGS sequence"/>
</dbReference>
<evidence type="ECO:0000256" key="3">
    <source>
        <dbReference type="ARBA" id="ARBA00022606"/>
    </source>
</evidence>
<dbReference type="OrthoDB" id="6597368at2759"/>
<feature type="non-terminal residue" evidence="11">
    <location>
        <position position="322"/>
    </location>
</feature>
<dbReference type="InterPro" id="IPR004117">
    <property type="entry name" value="7tm6_olfct_rcpt"/>
</dbReference>
<dbReference type="EMBL" id="QDEB01069521">
    <property type="protein sequence ID" value="RZC35601.1"/>
    <property type="molecule type" value="Genomic_DNA"/>
</dbReference>
<feature type="transmembrane region" description="Helical" evidence="10">
    <location>
        <begin position="174"/>
        <end position="193"/>
    </location>
</feature>
<dbReference type="GO" id="GO:0005549">
    <property type="term" value="F:odorant binding"/>
    <property type="evidence" value="ECO:0007669"/>
    <property type="project" value="InterPro"/>
</dbReference>
<evidence type="ECO:0000256" key="8">
    <source>
        <dbReference type="ARBA" id="ARBA00023170"/>
    </source>
</evidence>
<keyword evidence="12" id="KW-1185">Reference proteome</keyword>
<evidence type="ECO:0000313" key="12">
    <source>
        <dbReference type="Proteomes" id="UP000292052"/>
    </source>
</evidence>
<dbReference type="GO" id="GO:0007165">
    <property type="term" value="P:signal transduction"/>
    <property type="evidence" value="ECO:0007669"/>
    <property type="project" value="UniProtKB-KW"/>
</dbReference>
<keyword evidence="6 10" id="KW-1133">Transmembrane helix</keyword>
<reference evidence="11 12" key="1">
    <citation type="submission" date="2017-03" db="EMBL/GenBank/DDBJ databases">
        <title>Genome of the blue death feigning beetle - Asbolus verrucosus.</title>
        <authorList>
            <person name="Rider S.D."/>
        </authorList>
    </citation>
    <scope>NUCLEOTIDE SEQUENCE [LARGE SCALE GENOMIC DNA]</scope>
    <source>
        <strain evidence="11">Butters</strain>
        <tissue evidence="11">Head and leg muscle</tissue>
    </source>
</reference>
<keyword evidence="4 10" id="KW-0812">Transmembrane</keyword>
<keyword evidence="3" id="KW-0716">Sensory transduction</keyword>
<evidence type="ECO:0000256" key="10">
    <source>
        <dbReference type="SAM" id="Phobius"/>
    </source>
</evidence>
<proteinExistence type="predicted"/>
<keyword evidence="7 10" id="KW-0472">Membrane</keyword>
<evidence type="ECO:0000256" key="1">
    <source>
        <dbReference type="ARBA" id="ARBA00004651"/>
    </source>
</evidence>
<keyword evidence="5" id="KW-0552">Olfaction</keyword>
<evidence type="ECO:0000256" key="6">
    <source>
        <dbReference type="ARBA" id="ARBA00022989"/>
    </source>
</evidence>
<feature type="transmembrane region" description="Helical" evidence="10">
    <location>
        <begin position="85"/>
        <end position="104"/>
    </location>
</feature>
<sequence>LFESFQQFSASFVIMEKFYWELVIRTNLQMLHSVGLWPKNDEIYKLDLYSFYAAFSVIIIMIGHNFFQLMYVFSVYKNLEALTEMMVITATDFLITIKLCFFLLNMRKVKELMITLNSVLFQPKSFQLDLIRPHLNIWKKTYIGYWMLVGSAVVAMVIFPFVDNSFKDHRLPFLTWYPFDATISPVYEIIYIYQVVGVSFRTVAVVNMDTLIAALMVYITTQCDILCDNLRNIDKNFYETLFIKCIRHHQEVVRFAKSSNNFFNVIILGQFFSSTTVIAFTLFQLSLVDPLSSAGFSHMSYISAIVVQVYLYCWFGNEIELK</sequence>
<evidence type="ECO:0000256" key="7">
    <source>
        <dbReference type="ARBA" id="ARBA00023136"/>
    </source>
</evidence>
<keyword evidence="9" id="KW-0807">Transducer</keyword>
<feature type="transmembrane region" description="Helical" evidence="10">
    <location>
        <begin position="262"/>
        <end position="283"/>
    </location>
</feature>
<dbReference type="Pfam" id="PF02949">
    <property type="entry name" value="7tm_6"/>
    <property type="match status" value="1"/>
</dbReference>
<name>A0A482VRQ0_ASBVE</name>
<feature type="transmembrane region" description="Helical" evidence="10">
    <location>
        <begin position="295"/>
        <end position="315"/>
    </location>
</feature>
<accession>A0A482VRQ0</accession>
<protein>
    <submittedName>
        <fullName evidence="11">7tm 6 domain containing protein</fullName>
    </submittedName>
</protein>
<feature type="transmembrane region" description="Helical" evidence="10">
    <location>
        <begin position="49"/>
        <end position="73"/>
    </location>
</feature>
<comment type="subcellular location">
    <subcellularLocation>
        <location evidence="1">Cell membrane</location>
        <topology evidence="1">Multi-pass membrane protein</topology>
    </subcellularLocation>
</comment>
<evidence type="ECO:0000313" key="11">
    <source>
        <dbReference type="EMBL" id="RZC35601.1"/>
    </source>
</evidence>
<feature type="transmembrane region" description="Helical" evidence="10">
    <location>
        <begin position="142"/>
        <end position="162"/>
    </location>
</feature>
<evidence type="ECO:0000256" key="4">
    <source>
        <dbReference type="ARBA" id="ARBA00022692"/>
    </source>
</evidence>
<keyword evidence="8" id="KW-0675">Receptor</keyword>